<dbReference type="InterPro" id="IPR050482">
    <property type="entry name" value="Sensor_HK_TwoCompSys"/>
</dbReference>
<evidence type="ECO:0000256" key="6">
    <source>
        <dbReference type="SAM" id="Phobius"/>
    </source>
</evidence>
<evidence type="ECO:0000256" key="1">
    <source>
        <dbReference type="ARBA" id="ARBA00000085"/>
    </source>
</evidence>
<proteinExistence type="predicted"/>
<comment type="caution">
    <text evidence="7">The sequence shown here is derived from an EMBL/GenBank/DDBJ whole genome shotgun (WGS) entry which is preliminary data.</text>
</comment>
<dbReference type="PANTHER" id="PTHR24421:SF10">
    <property type="entry name" value="NITRATE_NITRITE SENSOR PROTEIN NARQ"/>
    <property type="match status" value="1"/>
</dbReference>
<protein>
    <recommendedName>
        <fullName evidence="2">histidine kinase</fullName>
        <ecNumber evidence="2">2.7.13.3</ecNumber>
    </recommendedName>
</protein>
<comment type="catalytic activity">
    <reaction evidence="1">
        <text>ATP + protein L-histidine = ADP + protein N-phospho-L-histidine.</text>
        <dbReference type="EC" id="2.7.13.3"/>
    </reaction>
</comment>
<dbReference type="Proteomes" id="UP001595969">
    <property type="component" value="Unassembled WGS sequence"/>
</dbReference>
<dbReference type="Gene3D" id="3.30.565.10">
    <property type="entry name" value="Histidine kinase-like ATPase, C-terminal domain"/>
    <property type="match status" value="1"/>
</dbReference>
<evidence type="ECO:0000313" key="8">
    <source>
        <dbReference type="Proteomes" id="UP001595969"/>
    </source>
</evidence>
<keyword evidence="6" id="KW-0812">Transmembrane</keyword>
<dbReference type="EMBL" id="JBHSGS010000017">
    <property type="protein sequence ID" value="MFC4718821.1"/>
    <property type="molecule type" value="Genomic_DNA"/>
</dbReference>
<dbReference type="EC" id="2.7.13.3" evidence="2"/>
<keyword evidence="6" id="KW-1133">Transmembrane helix</keyword>
<keyword evidence="3" id="KW-0808">Transferase</keyword>
<sequence>MILIELLIVFFTSSLAYLLIKEYYLNFSTRWIEAAIILFISFSVALGMRFFQNSFLLHFFQILVGTASSLFFIQKWEQQQKKKQQQAQKEFLFEKKELLNQLTYNQFLQEVAKLLTFSIEEQSKSPRFLVLLKSGNDYLSLSQKGTSLKNIALSKIPDLLAKQGAFFHDGLAYEWFHLEIQSENIWLFFEQTDQTISHSMIRSLIEKYLKFIQMVRFLHLAQKPTFEIPLDTNVQLQAKLFNSLETQKKKQADYLHDDVLQTIIALKTLTTRLKGDAAIKNLVEDSFSQLIASIRQEIFHIAPSTLYHIPLTDNITILMQDFSRRYPETNFTFTWDSRHDVPSRLVAPVYRIIKELNENIGKHAQATQALTKLTIHDAILTLFIQDNGLGIPAIENFEQILLQNQTHIGLLSIKNDIKWLNGTFTLLPPTDLFSGVNIKITIPLMDRKEENDEDFAN</sequence>
<organism evidence="7 8">
    <name type="scientific">Enterococcus lemanii</name>
    <dbReference type="NCBI Taxonomy" id="1159752"/>
    <lineage>
        <taxon>Bacteria</taxon>
        <taxon>Bacillati</taxon>
        <taxon>Bacillota</taxon>
        <taxon>Bacilli</taxon>
        <taxon>Lactobacillales</taxon>
        <taxon>Enterococcaceae</taxon>
        <taxon>Enterococcus</taxon>
    </lineage>
</organism>
<dbReference type="RefSeq" id="WP_204654406.1">
    <property type="nucleotide sequence ID" value="NZ_JAFBFD010000026.1"/>
</dbReference>
<dbReference type="PANTHER" id="PTHR24421">
    <property type="entry name" value="NITRATE/NITRITE SENSOR PROTEIN NARX-RELATED"/>
    <property type="match status" value="1"/>
</dbReference>
<reference evidence="8" key="1">
    <citation type="journal article" date="2019" name="Int. J. Syst. Evol. Microbiol.">
        <title>The Global Catalogue of Microorganisms (GCM) 10K type strain sequencing project: providing services to taxonomists for standard genome sequencing and annotation.</title>
        <authorList>
            <consortium name="The Broad Institute Genomics Platform"/>
            <consortium name="The Broad Institute Genome Sequencing Center for Infectious Disease"/>
            <person name="Wu L."/>
            <person name="Ma J."/>
        </authorList>
    </citation>
    <scope>NUCLEOTIDE SEQUENCE [LARGE SCALE GENOMIC DNA]</scope>
    <source>
        <strain evidence="8">CGMCC 1.19032</strain>
    </source>
</reference>
<evidence type="ECO:0000256" key="5">
    <source>
        <dbReference type="ARBA" id="ARBA00023012"/>
    </source>
</evidence>
<evidence type="ECO:0000256" key="4">
    <source>
        <dbReference type="ARBA" id="ARBA00022777"/>
    </source>
</evidence>
<name>A0ABV9MS48_9ENTE</name>
<keyword evidence="8" id="KW-1185">Reference proteome</keyword>
<evidence type="ECO:0000256" key="3">
    <source>
        <dbReference type="ARBA" id="ARBA00022679"/>
    </source>
</evidence>
<evidence type="ECO:0000313" key="7">
    <source>
        <dbReference type="EMBL" id="MFC4718821.1"/>
    </source>
</evidence>
<keyword evidence="4 7" id="KW-0418">Kinase</keyword>
<gene>
    <name evidence="7" type="ORF">ACFO5I_03560</name>
</gene>
<dbReference type="SUPFAM" id="SSF55874">
    <property type="entry name" value="ATPase domain of HSP90 chaperone/DNA topoisomerase II/histidine kinase"/>
    <property type="match status" value="1"/>
</dbReference>
<feature type="transmembrane region" description="Helical" evidence="6">
    <location>
        <begin position="31"/>
        <end position="49"/>
    </location>
</feature>
<dbReference type="InterPro" id="IPR036890">
    <property type="entry name" value="HATPase_C_sf"/>
</dbReference>
<accession>A0ABV9MS48</accession>
<keyword evidence="5" id="KW-0902">Two-component regulatory system</keyword>
<feature type="transmembrane region" description="Helical" evidence="6">
    <location>
        <begin position="55"/>
        <end position="73"/>
    </location>
</feature>
<keyword evidence="6" id="KW-0472">Membrane</keyword>
<feature type="transmembrane region" description="Helical" evidence="6">
    <location>
        <begin position="6"/>
        <end position="24"/>
    </location>
</feature>
<evidence type="ECO:0000256" key="2">
    <source>
        <dbReference type="ARBA" id="ARBA00012438"/>
    </source>
</evidence>
<dbReference type="GO" id="GO:0016301">
    <property type="term" value="F:kinase activity"/>
    <property type="evidence" value="ECO:0007669"/>
    <property type="project" value="UniProtKB-KW"/>
</dbReference>